<dbReference type="OrthoDB" id="9990982at2759"/>
<dbReference type="PROSITE" id="PS50923">
    <property type="entry name" value="SUSHI"/>
    <property type="match status" value="1"/>
</dbReference>
<feature type="domain" description="CUB" evidence="7">
    <location>
        <begin position="160"/>
        <end position="287"/>
    </location>
</feature>
<dbReference type="InterPro" id="IPR035976">
    <property type="entry name" value="Sushi/SCR/CCP_sf"/>
</dbReference>
<feature type="compositionally biased region" description="Basic and acidic residues" evidence="4">
    <location>
        <begin position="379"/>
        <end position="389"/>
    </location>
</feature>
<feature type="chain" id="PRO_5012202786" description="CUB domain-containing protein" evidence="6">
    <location>
        <begin position="22"/>
        <end position="429"/>
    </location>
</feature>
<evidence type="ECO:0000256" key="3">
    <source>
        <dbReference type="PROSITE-ProRule" id="PRU00302"/>
    </source>
</evidence>
<dbReference type="Gene3D" id="2.10.70.10">
    <property type="entry name" value="Complement Module, domain 1"/>
    <property type="match status" value="1"/>
</dbReference>
<dbReference type="InterPro" id="IPR000859">
    <property type="entry name" value="CUB_dom"/>
</dbReference>
<dbReference type="Gene3D" id="2.60.120.290">
    <property type="entry name" value="Spermadhesin, CUB domain"/>
    <property type="match status" value="1"/>
</dbReference>
<evidence type="ECO:0000313" key="10">
    <source>
        <dbReference type="Proteomes" id="UP000225706"/>
    </source>
</evidence>
<feature type="region of interest" description="Disordered" evidence="4">
    <location>
        <begin position="374"/>
        <end position="429"/>
    </location>
</feature>
<evidence type="ECO:0000259" key="8">
    <source>
        <dbReference type="PROSITE" id="PS50923"/>
    </source>
</evidence>
<dbReference type="CDD" id="cd00112">
    <property type="entry name" value="LDLa"/>
    <property type="match status" value="1"/>
</dbReference>
<sequence length="429" mass="47189">MAAIFLLLFLLLNSSRRLIFGIERLASNEVPFKSRNVGSTTNCGPPKPFEDNTELKWRPNARNQSVFLPGENAEFVCKKGFRQIGWLQTLTCQKNGSWSPRSSSIRDGFRSGDCAKGYCLSNNCNGSEVFNCSSGSKAVSICKKCDCNLDCPDGSDEFNCGPILVNFTGRAVGEITSPKSDVKNYTGHLTCRRTLWTDDPGFYIKLLFTDFAMSGHCEDNYIYLENATFSGTDSSPNCCKKNTNVSCAFGNGTGAPSLAHTNRNFMIVNYVSKDSNSPSFSAKWFNVNGNFPRGLIPKEDSHWGERITIPRSKPKNVKDDATDPTYIAAVVIFSLIVFAVLAIVSCKVGRHLLGPRCSVGYCCSWIAARRHLQSPRLSPRREGSPETRPTEGNIQNERTRLRTQRNVPVDAGGSLSLRTRYGSGGEGVA</sequence>
<dbReference type="InterPro" id="IPR035914">
    <property type="entry name" value="Sperma_CUB_dom_sf"/>
</dbReference>
<dbReference type="PROSITE" id="PS50068">
    <property type="entry name" value="LDLRA_2"/>
    <property type="match status" value="1"/>
</dbReference>
<dbReference type="AlphaFoldDB" id="A0A2B4STJ3"/>
<feature type="transmembrane region" description="Helical" evidence="5">
    <location>
        <begin position="326"/>
        <end position="346"/>
    </location>
</feature>
<comment type="caution">
    <text evidence="9">The sequence shown here is derived from an EMBL/GenBank/DDBJ whole genome shotgun (WGS) entry which is preliminary data.</text>
</comment>
<dbReference type="CDD" id="cd00033">
    <property type="entry name" value="CCP"/>
    <property type="match status" value="1"/>
</dbReference>
<dbReference type="SUPFAM" id="SSF49854">
    <property type="entry name" value="Spermadhesin, CUB domain"/>
    <property type="match status" value="1"/>
</dbReference>
<keyword evidence="5" id="KW-0812">Transmembrane</keyword>
<keyword evidence="5" id="KW-1133">Transmembrane helix</keyword>
<keyword evidence="5" id="KW-0472">Membrane</keyword>
<dbReference type="Pfam" id="PF00084">
    <property type="entry name" value="Sushi"/>
    <property type="match status" value="1"/>
</dbReference>
<name>A0A2B4STJ3_STYPI</name>
<evidence type="ECO:0000313" key="9">
    <source>
        <dbReference type="EMBL" id="PFX32383.1"/>
    </source>
</evidence>
<dbReference type="InterPro" id="IPR000436">
    <property type="entry name" value="Sushi_SCR_CCP_dom"/>
</dbReference>
<comment type="caution">
    <text evidence="3">Lacks conserved residue(s) required for the propagation of feature annotation.</text>
</comment>
<dbReference type="SUPFAM" id="SSF57535">
    <property type="entry name" value="Complement control module/SCR domain"/>
    <property type="match status" value="1"/>
</dbReference>
<keyword evidence="1 2" id="KW-1015">Disulfide bond</keyword>
<reference evidence="10" key="1">
    <citation type="journal article" date="2017" name="bioRxiv">
        <title>Comparative analysis of the genomes of Stylophora pistillata and Acropora digitifera provides evidence for extensive differences between species of corals.</title>
        <authorList>
            <person name="Voolstra C.R."/>
            <person name="Li Y."/>
            <person name="Liew Y.J."/>
            <person name="Baumgarten S."/>
            <person name="Zoccola D."/>
            <person name="Flot J.-F."/>
            <person name="Tambutte S."/>
            <person name="Allemand D."/>
            <person name="Aranda M."/>
        </authorList>
    </citation>
    <scope>NUCLEOTIDE SEQUENCE [LARGE SCALE GENOMIC DNA]</scope>
</reference>
<keyword evidence="3" id="KW-0768">Sushi</keyword>
<feature type="disulfide bond" evidence="2">
    <location>
        <begin position="145"/>
        <end position="160"/>
    </location>
</feature>
<evidence type="ECO:0000259" key="7">
    <source>
        <dbReference type="PROSITE" id="PS01180"/>
    </source>
</evidence>
<evidence type="ECO:0000256" key="4">
    <source>
        <dbReference type="SAM" id="MobiDB-lite"/>
    </source>
</evidence>
<evidence type="ECO:0000256" key="2">
    <source>
        <dbReference type="PROSITE-ProRule" id="PRU00124"/>
    </source>
</evidence>
<dbReference type="PROSITE" id="PS01180">
    <property type="entry name" value="CUB"/>
    <property type="match status" value="1"/>
</dbReference>
<feature type="domain" description="Sushi" evidence="8">
    <location>
        <begin position="41"/>
        <end position="116"/>
    </location>
</feature>
<gene>
    <name evidence="9" type="ORF">AWC38_SpisGene2818</name>
</gene>
<dbReference type="EMBL" id="LSMT01000024">
    <property type="protein sequence ID" value="PFX32383.1"/>
    <property type="molecule type" value="Genomic_DNA"/>
</dbReference>
<evidence type="ECO:0000256" key="1">
    <source>
        <dbReference type="ARBA" id="ARBA00023157"/>
    </source>
</evidence>
<organism evidence="9 10">
    <name type="scientific">Stylophora pistillata</name>
    <name type="common">Smooth cauliflower coral</name>
    <dbReference type="NCBI Taxonomy" id="50429"/>
    <lineage>
        <taxon>Eukaryota</taxon>
        <taxon>Metazoa</taxon>
        <taxon>Cnidaria</taxon>
        <taxon>Anthozoa</taxon>
        <taxon>Hexacorallia</taxon>
        <taxon>Scleractinia</taxon>
        <taxon>Astrocoeniina</taxon>
        <taxon>Pocilloporidae</taxon>
        <taxon>Stylophora</taxon>
    </lineage>
</organism>
<keyword evidence="10" id="KW-1185">Reference proteome</keyword>
<accession>A0A2B4STJ3</accession>
<keyword evidence="6" id="KW-0732">Signal</keyword>
<dbReference type="InterPro" id="IPR002172">
    <property type="entry name" value="LDrepeatLR_classA_rpt"/>
</dbReference>
<proteinExistence type="predicted"/>
<protein>
    <recommendedName>
        <fullName evidence="11">CUB domain-containing protein</fullName>
    </recommendedName>
</protein>
<evidence type="ECO:0000256" key="5">
    <source>
        <dbReference type="SAM" id="Phobius"/>
    </source>
</evidence>
<dbReference type="Proteomes" id="UP000225706">
    <property type="component" value="Unassembled WGS sequence"/>
</dbReference>
<evidence type="ECO:0008006" key="11">
    <source>
        <dbReference type="Google" id="ProtNLM"/>
    </source>
</evidence>
<evidence type="ECO:0000256" key="6">
    <source>
        <dbReference type="SAM" id="SignalP"/>
    </source>
</evidence>
<feature type="signal peptide" evidence="6">
    <location>
        <begin position="1"/>
        <end position="21"/>
    </location>
</feature>